<evidence type="ECO:0000259" key="3">
    <source>
        <dbReference type="PROSITE" id="PS51371"/>
    </source>
</evidence>
<protein>
    <submittedName>
        <fullName evidence="4">CBS domain-containing protein</fullName>
    </submittedName>
</protein>
<evidence type="ECO:0000313" key="4">
    <source>
        <dbReference type="EMBL" id="MBC8430892.1"/>
    </source>
</evidence>
<dbReference type="PANTHER" id="PTHR48108:SF26">
    <property type="entry name" value="CBS DOMAIN-CONTAINING PROTEIN DDB_G0289609"/>
    <property type="match status" value="1"/>
</dbReference>
<accession>A0A8J6P0Y1</accession>
<dbReference type="EMBL" id="JACNIG010000093">
    <property type="protein sequence ID" value="MBC8430892.1"/>
    <property type="molecule type" value="Genomic_DNA"/>
</dbReference>
<keyword evidence="2" id="KW-0129">CBS domain</keyword>
<reference evidence="4 5" key="1">
    <citation type="submission" date="2020-08" db="EMBL/GenBank/DDBJ databases">
        <title>Bridging the membrane lipid divide: bacteria of the FCB group superphylum have the potential to synthesize archaeal ether lipids.</title>
        <authorList>
            <person name="Villanueva L."/>
            <person name="Von Meijenfeldt F.A.B."/>
            <person name="Westbye A.B."/>
            <person name="Yadav S."/>
            <person name="Hopmans E.C."/>
            <person name="Dutilh B.E."/>
            <person name="Sinninghe Damste J.S."/>
        </authorList>
    </citation>
    <scope>NUCLEOTIDE SEQUENCE [LARGE SCALE GENOMIC DNA]</scope>
    <source>
        <strain evidence="4">NIOZ-UU17</strain>
    </source>
</reference>
<evidence type="ECO:0000256" key="2">
    <source>
        <dbReference type="PROSITE-ProRule" id="PRU00703"/>
    </source>
</evidence>
<sequence>MPLKRKVKDRMIPIENYSTIGPDATLKEAALSLRTSYCELETGMCTEIGPRTVMVVDDTGKLVGILDFNSFLVTLIPEIAGGLSAKLEALGVSIAFAQADAASLDEASQGFRARVIKNAGTKVRDIMMKIKGTIDAGDSLLNGLKKMFRNKITVLPVYEDDKLVGVLRDTDFFLAVADILEE</sequence>
<dbReference type="InterPro" id="IPR051462">
    <property type="entry name" value="CBS_domain-containing"/>
</dbReference>
<dbReference type="Gene3D" id="3.10.580.10">
    <property type="entry name" value="CBS-domain"/>
    <property type="match status" value="1"/>
</dbReference>
<name>A0A8J6P0Y1_9BACT</name>
<keyword evidence="1" id="KW-0677">Repeat</keyword>
<dbReference type="PANTHER" id="PTHR48108">
    <property type="entry name" value="CBS DOMAIN-CONTAINING PROTEIN CBSX2, CHLOROPLASTIC"/>
    <property type="match status" value="1"/>
</dbReference>
<proteinExistence type="predicted"/>
<feature type="domain" description="CBS" evidence="3">
    <location>
        <begin position="127"/>
        <end position="182"/>
    </location>
</feature>
<dbReference type="InterPro" id="IPR046342">
    <property type="entry name" value="CBS_dom_sf"/>
</dbReference>
<comment type="caution">
    <text evidence="4">The sequence shown here is derived from an EMBL/GenBank/DDBJ whole genome shotgun (WGS) entry which is preliminary data.</text>
</comment>
<dbReference type="PROSITE" id="PS51371">
    <property type="entry name" value="CBS"/>
    <property type="match status" value="2"/>
</dbReference>
<dbReference type="InterPro" id="IPR000644">
    <property type="entry name" value="CBS_dom"/>
</dbReference>
<dbReference type="AlphaFoldDB" id="A0A8J6P0Y1"/>
<dbReference type="Proteomes" id="UP000605201">
    <property type="component" value="Unassembled WGS sequence"/>
</dbReference>
<dbReference type="SUPFAM" id="SSF54631">
    <property type="entry name" value="CBS-domain pair"/>
    <property type="match status" value="1"/>
</dbReference>
<evidence type="ECO:0000256" key="1">
    <source>
        <dbReference type="ARBA" id="ARBA00022737"/>
    </source>
</evidence>
<organism evidence="4 5">
    <name type="scientific">Candidatus Desulfatibia vada</name>
    <dbReference type="NCBI Taxonomy" id="2841696"/>
    <lineage>
        <taxon>Bacteria</taxon>
        <taxon>Pseudomonadati</taxon>
        <taxon>Thermodesulfobacteriota</taxon>
        <taxon>Desulfobacteria</taxon>
        <taxon>Desulfobacterales</taxon>
        <taxon>Desulfobacterales incertae sedis</taxon>
        <taxon>Candidatus Desulfatibia</taxon>
    </lineage>
</organism>
<evidence type="ECO:0000313" key="5">
    <source>
        <dbReference type="Proteomes" id="UP000605201"/>
    </source>
</evidence>
<dbReference type="Pfam" id="PF00571">
    <property type="entry name" value="CBS"/>
    <property type="match status" value="2"/>
</dbReference>
<gene>
    <name evidence="4" type="ORF">H8D96_03135</name>
</gene>
<feature type="domain" description="CBS" evidence="3">
    <location>
        <begin position="11"/>
        <end position="81"/>
    </location>
</feature>